<feature type="chain" id="PRO_5011563060" evidence="2">
    <location>
        <begin position="49"/>
        <end position="379"/>
    </location>
</feature>
<feature type="compositionally biased region" description="Low complexity" evidence="1">
    <location>
        <begin position="105"/>
        <end position="117"/>
    </location>
</feature>
<proteinExistence type="predicted"/>
<feature type="region of interest" description="Disordered" evidence="1">
    <location>
        <begin position="59"/>
        <end position="117"/>
    </location>
</feature>
<dbReference type="AlphaFoldDB" id="A0A1G7HZG4"/>
<dbReference type="InterPro" id="IPR019613">
    <property type="entry name" value="DUF4198"/>
</dbReference>
<keyword evidence="2" id="KW-0732">Signal</keyword>
<dbReference type="Pfam" id="PF10670">
    <property type="entry name" value="DUF4198"/>
    <property type="match status" value="1"/>
</dbReference>
<feature type="compositionally biased region" description="Basic and acidic residues" evidence="1">
    <location>
        <begin position="63"/>
        <end position="104"/>
    </location>
</feature>
<evidence type="ECO:0000313" key="3">
    <source>
        <dbReference type="EMBL" id="SDF05693.1"/>
    </source>
</evidence>
<dbReference type="RefSeq" id="WP_092152361.1">
    <property type="nucleotide sequence ID" value="NZ_FNBX01000001.1"/>
</dbReference>
<dbReference type="STRING" id="571438.SAMN05192586_10188"/>
<dbReference type="OrthoDB" id="5451765at2"/>
<keyword evidence="4" id="KW-1185">Reference proteome</keyword>
<evidence type="ECO:0000256" key="2">
    <source>
        <dbReference type="SAM" id="SignalP"/>
    </source>
</evidence>
<protein>
    <submittedName>
        <fullName evidence="3">Uncharacterized conserved protein, contains GH25 family domain</fullName>
    </submittedName>
</protein>
<dbReference type="Proteomes" id="UP000199355">
    <property type="component" value="Unassembled WGS sequence"/>
</dbReference>
<evidence type="ECO:0000256" key="1">
    <source>
        <dbReference type="SAM" id="MobiDB-lite"/>
    </source>
</evidence>
<name>A0A1G7HZG4_9BACT</name>
<accession>A0A1G7HZG4</accession>
<feature type="signal peptide" evidence="2">
    <location>
        <begin position="1"/>
        <end position="48"/>
    </location>
</feature>
<dbReference type="EMBL" id="FNBX01000001">
    <property type="protein sequence ID" value="SDF05693.1"/>
    <property type="molecule type" value="Genomic_DNA"/>
</dbReference>
<gene>
    <name evidence="3" type="ORF">SAMN05192586_10188</name>
</gene>
<organism evidence="3 4">
    <name type="scientific">Desulfovibrio legallii</name>
    <dbReference type="NCBI Taxonomy" id="571438"/>
    <lineage>
        <taxon>Bacteria</taxon>
        <taxon>Pseudomonadati</taxon>
        <taxon>Thermodesulfobacteriota</taxon>
        <taxon>Desulfovibrionia</taxon>
        <taxon>Desulfovibrionales</taxon>
        <taxon>Desulfovibrionaceae</taxon>
        <taxon>Desulfovibrio</taxon>
    </lineage>
</organism>
<sequence>MPHTILGFSAPRRARSGCRRAPHALARPALFCLLLTGLFLTAAPTAQAQVTLLVPSAPSVEAPPERAAKVEARPETAKNAPKAEAKPDARAREDKKNKEQKPDGPAEALPAAAGAAAPAAANATLPASAEAPAAAPAAEAPQPDIDAEVDVLITMLRPFQYEGLVMDMPQLFAVLRYDNATPLKEGHLQPERRDLLGDVEEIRYLDQKAWGANVALNKPGLYQFIIEARPWWDAARQRFVQHYVKTILPVYGVERGWDAPVGQRFEIVPRTRPFGLMAPVLFSGQARLEGKPLPNALVRMRRINMEKTAVPTPWHEELVARADSQGAFSFVLGQPGWWCCQAETEGAPLKGPDGQPRPLDMGALLWLFVDAPPAAPRQR</sequence>
<reference evidence="4" key="1">
    <citation type="submission" date="2016-10" db="EMBL/GenBank/DDBJ databases">
        <authorList>
            <person name="Varghese N."/>
            <person name="Submissions S."/>
        </authorList>
    </citation>
    <scope>NUCLEOTIDE SEQUENCE [LARGE SCALE GENOMIC DNA]</scope>
    <source>
        <strain evidence="4">KHC7</strain>
    </source>
</reference>
<evidence type="ECO:0000313" key="4">
    <source>
        <dbReference type="Proteomes" id="UP000199355"/>
    </source>
</evidence>